<evidence type="ECO:0000256" key="2">
    <source>
        <dbReference type="ARBA" id="ARBA00022942"/>
    </source>
</evidence>
<dbReference type="Pfam" id="PF01399">
    <property type="entry name" value="PCI"/>
    <property type="match status" value="1"/>
</dbReference>
<dbReference type="SUPFAM" id="SSF46785">
    <property type="entry name" value="Winged helix' DNA-binding domain"/>
    <property type="match status" value="1"/>
</dbReference>
<evidence type="ECO:0000313" key="5">
    <source>
        <dbReference type="Proteomes" id="UP000018201"/>
    </source>
</evidence>
<dbReference type="FunFam" id="1.10.10.10:FF:000070">
    <property type="entry name" value="26S proteasome non-ATPase regulatory subunit 12"/>
    <property type="match status" value="1"/>
</dbReference>
<keyword evidence="5" id="KW-1185">Reference proteome</keyword>
<dbReference type="EMBL" id="HG695023">
    <property type="protein sequence ID" value="CDI86242.1"/>
    <property type="molecule type" value="Genomic_DNA"/>
</dbReference>
<evidence type="ECO:0000256" key="1">
    <source>
        <dbReference type="ARBA" id="ARBA00006397"/>
    </source>
</evidence>
<dbReference type="Gene3D" id="1.10.10.10">
    <property type="entry name" value="Winged helix-like DNA-binding domain superfamily/Winged helix DNA-binding domain"/>
    <property type="match status" value="1"/>
</dbReference>
<reference evidence="4" key="1">
    <citation type="submission" date="2013-10" db="EMBL/GenBank/DDBJ databases">
        <title>Genomic analysis of the causative agents of coccidiosis in chickens.</title>
        <authorList>
            <person name="Reid A.J."/>
            <person name="Blake D."/>
            <person name="Billington K."/>
            <person name="Browne H."/>
            <person name="Dunn M."/>
            <person name="Hung S."/>
            <person name="Kawahara F."/>
            <person name="Miranda-Saavedra D."/>
            <person name="Mourier T."/>
            <person name="Nagra H."/>
            <person name="Otto T.D."/>
            <person name="Rawlings N."/>
            <person name="Sanchez A."/>
            <person name="Sanders M."/>
            <person name="Subramaniam C."/>
            <person name="Tay Y."/>
            <person name="Dear P."/>
            <person name="Doerig C."/>
            <person name="Gruber A."/>
            <person name="Parkinson J."/>
            <person name="Shirley M."/>
            <person name="Wan K.L."/>
            <person name="Berriman M."/>
            <person name="Tomley F."/>
            <person name="Pain A."/>
        </authorList>
    </citation>
    <scope>NUCLEOTIDE SEQUENCE [LARGE SCALE GENOMIC DNA]</scope>
    <source>
        <strain evidence="4">Houghton</strain>
    </source>
</reference>
<name>U6H2Y8_9EIME</name>
<gene>
    <name evidence="4" type="ORF">EPH_0068260</name>
</gene>
<proteinExistence type="inferred from homology"/>
<feature type="domain" description="PCI" evidence="3">
    <location>
        <begin position="1"/>
        <end position="141"/>
    </location>
</feature>
<dbReference type="SMART" id="SM00088">
    <property type="entry name" value="PINT"/>
    <property type="match status" value="1"/>
</dbReference>
<reference evidence="4" key="2">
    <citation type="submission" date="2013-10" db="EMBL/GenBank/DDBJ databases">
        <authorList>
            <person name="Aslett M."/>
        </authorList>
    </citation>
    <scope>NUCLEOTIDE SEQUENCE [LARGE SCALE GENOMIC DNA]</scope>
    <source>
        <strain evidence="4">Houghton</strain>
    </source>
</reference>
<dbReference type="PANTHER" id="PTHR10855:SF1">
    <property type="entry name" value="26S PROTEASOME NON-ATPASE REGULATORY SUBUNIT 12"/>
    <property type="match status" value="1"/>
</dbReference>
<dbReference type="PROSITE" id="PS50250">
    <property type="entry name" value="PCI"/>
    <property type="match status" value="1"/>
</dbReference>
<dbReference type="InterPro" id="IPR036390">
    <property type="entry name" value="WH_DNA-bd_sf"/>
</dbReference>
<dbReference type="Proteomes" id="UP000018201">
    <property type="component" value="Unassembled WGS sequence"/>
</dbReference>
<protein>
    <submittedName>
        <fullName evidence="4">26S proteasome non-ATPase regulatory subunit, putative</fullName>
    </submittedName>
</protein>
<organism evidence="4 5">
    <name type="scientific">Eimeria praecox</name>
    <dbReference type="NCBI Taxonomy" id="51316"/>
    <lineage>
        <taxon>Eukaryota</taxon>
        <taxon>Sar</taxon>
        <taxon>Alveolata</taxon>
        <taxon>Apicomplexa</taxon>
        <taxon>Conoidasida</taxon>
        <taxon>Coccidia</taxon>
        <taxon>Eucoccidiorida</taxon>
        <taxon>Eimeriorina</taxon>
        <taxon>Eimeriidae</taxon>
        <taxon>Eimeria</taxon>
    </lineage>
</organism>
<keyword evidence="2 4" id="KW-0647">Proteasome</keyword>
<dbReference type="InterPro" id="IPR036388">
    <property type="entry name" value="WH-like_DNA-bd_sf"/>
</dbReference>
<dbReference type="GO" id="GO:0005737">
    <property type="term" value="C:cytoplasm"/>
    <property type="evidence" value="ECO:0007669"/>
    <property type="project" value="TreeGrafter"/>
</dbReference>
<accession>U6H2Y8</accession>
<dbReference type="GO" id="GO:0008541">
    <property type="term" value="C:proteasome regulatory particle, lid subcomplex"/>
    <property type="evidence" value="ECO:0007669"/>
    <property type="project" value="TreeGrafter"/>
</dbReference>
<evidence type="ECO:0000313" key="4">
    <source>
        <dbReference type="EMBL" id="CDI86242.1"/>
    </source>
</evidence>
<dbReference type="VEuPathDB" id="ToxoDB:EPH_0068260"/>
<dbReference type="AlphaFoldDB" id="U6H2Y8"/>
<evidence type="ECO:0000259" key="3">
    <source>
        <dbReference type="PROSITE" id="PS50250"/>
    </source>
</evidence>
<dbReference type="InterPro" id="IPR040134">
    <property type="entry name" value="PSMD12/CSN4"/>
</dbReference>
<dbReference type="OrthoDB" id="268763at2759"/>
<dbReference type="GO" id="GO:0005634">
    <property type="term" value="C:nucleus"/>
    <property type="evidence" value="ECO:0007669"/>
    <property type="project" value="UniProtKB-ARBA"/>
</dbReference>
<dbReference type="InterPro" id="IPR000717">
    <property type="entry name" value="PCI_dom"/>
</dbReference>
<sequence>MVLAPFDTETKDLIAKTLKEEVKALQQLPTFEQLLRDLSGVELISWPLPYDEVLHSHAVFGEDKFPGGAKRWNLLRKRVIQHNLRVLSEHYSVMELQRVASLLGIAEEEAEKELSELASGGVLDAKIDRPARTVAFGKPQTDLVVLEEWSSSLSKYVFLR</sequence>
<dbReference type="PANTHER" id="PTHR10855">
    <property type="entry name" value="26S PROTEASOME NON-ATPASE REGULATORY SUBUNIT 12/COP9 SIGNALOSOME COMPLEX SUBUNIT 4"/>
    <property type="match status" value="1"/>
</dbReference>
<comment type="similarity">
    <text evidence="1">Belongs to the proteasome subunit p55 family.</text>
</comment>